<comment type="caution">
    <text evidence="2">The sequence shown here is derived from an EMBL/GenBank/DDBJ whole genome shotgun (WGS) entry which is preliminary data.</text>
</comment>
<organism evidence="2 3">
    <name type="scientific">Streptomyces umbrinus</name>
    <dbReference type="NCBI Taxonomy" id="67370"/>
    <lineage>
        <taxon>Bacteria</taxon>
        <taxon>Bacillati</taxon>
        <taxon>Actinomycetota</taxon>
        <taxon>Actinomycetes</taxon>
        <taxon>Kitasatosporales</taxon>
        <taxon>Streptomycetaceae</taxon>
        <taxon>Streptomyces</taxon>
        <taxon>Streptomyces phaeochromogenes group</taxon>
    </lineage>
</organism>
<keyword evidence="3" id="KW-1185">Reference proteome</keyword>
<protein>
    <submittedName>
        <fullName evidence="2">Uncharacterized protein</fullName>
    </submittedName>
</protein>
<proteinExistence type="predicted"/>
<sequence length="118" mass="13238">MTAMDERPVDAGVLINELEGHLLIEATLGEGRAEAGRFSRQFGWLTDSQRVEVEERFAEVYVALAGVSWQRTVQRGAELRGEYEEAYRVLRRRVLSVWLFGMALISGAGVLIVSLARQ</sequence>
<dbReference type="EMBL" id="JAUSZI010000002">
    <property type="protein sequence ID" value="MDQ1023850.1"/>
    <property type="molecule type" value="Genomic_DNA"/>
</dbReference>
<gene>
    <name evidence="2" type="ORF">QF035_001432</name>
</gene>
<dbReference type="Proteomes" id="UP001230328">
    <property type="component" value="Unassembled WGS sequence"/>
</dbReference>
<accession>A0ABU0SJV5</accession>
<name>A0ABU0SJV5_9ACTN</name>
<keyword evidence="1" id="KW-1133">Transmembrane helix</keyword>
<reference evidence="2 3" key="1">
    <citation type="submission" date="2023-07" db="EMBL/GenBank/DDBJ databases">
        <title>Comparative genomics of wheat-associated soil bacteria to identify genetic determinants of phenazine resistance.</title>
        <authorList>
            <person name="Mouncey N."/>
        </authorList>
    </citation>
    <scope>NUCLEOTIDE SEQUENCE [LARGE SCALE GENOMIC DNA]</scope>
    <source>
        <strain evidence="2 3">V2I4</strain>
    </source>
</reference>
<feature type="transmembrane region" description="Helical" evidence="1">
    <location>
        <begin position="97"/>
        <end position="116"/>
    </location>
</feature>
<evidence type="ECO:0000313" key="2">
    <source>
        <dbReference type="EMBL" id="MDQ1023850.1"/>
    </source>
</evidence>
<keyword evidence="1" id="KW-0812">Transmembrane</keyword>
<evidence type="ECO:0000256" key="1">
    <source>
        <dbReference type="SAM" id="Phobius"/>
    </source>
</evidence>
<evidence type="ECO:0000313" key="3">
    <source>
        <dbReference type="Proteomes" id="UP001230328"/>
    </source>
</evidence>
<keyword evidence="1" id="KW-0472">Membrane</keyword>